<dbReference type="GO" id="GO:0008760">
    <property type="term" value="F:UDP-N-acetylglucosamine 1-carboxyvinyltransferase activity"/>
    <property type="evidence" value="ECO:0007669"/>
    <property type="project" value="UniProtKB-EC"/>
</dbReference>
<dbReference type="Gene3D" id="3.40.1410.10">
    <property type="entry name" value="Chorismate lyase-like"/>
    <property type="match status" value="1"/>
</dbReference>
<organism evidence="31 32">
    <name type="scientific">Effrenium voratum</name>
    <dbReference type="NCBI Taxonomy" id="2562239"/>
    <lineage>
        <taxon>Eukaryota</taxon>
        <taxon>Sar</taxon>
        <taxon>Alveolata</taxon>
        <taxon>Dinophyceae</taxon>
        <taxon>Suessiales</taxon>
        <taxon>Symbiodiniaceae</taxon>
        <taxon>Effrenium</taxon>
    </lineage>
</organism>
<dbReference type="SMART" id="SM00866">
    <property type="entry name" value="UTRA"/>
    <property type="match status" value="1"/>
</dbReference>
<feature type="domain" description="SIS" evidence="30">
    <location>
        <begin position="1120"/>
        <end position="1257"/>
    </location>
</feature>
<accession>A0AA36IRR2</accession>
<evidence type="ECO:0000256" key="17">
    <source>
        <dbReference type="ARBA" id="ARBA00023163"/>
    </source>
</evidence>
<comment type="similarity">
    <text evidence="4">Belongs to the metallo-dependent hydrolases superfamily. NagA family.</text>
</comment>
<evidence type="ECO:0000256" key="3">
    <source>
        <dbReference type="ARBA" id="ARBA00006198"/>
    </source>
</evidence>
<dbReference type="Gene3D" id="3.20.20.140">
    <property type="entry name" value="Metal-dependent hydrolases"/>
    <property type="match status" value="1"/>
</dbReference>
<dbReference type="InterPro" id="IPR002731">
    <property type="entry name" value="ATPase_BadF"/>
</dbReference>
<evidence type="ECO:0000256" key="20">
    <source>
        <dbReference type="ARBA" id="ARBA00023316"/>
    </source>
</evidence>
<keyword evidence="16" id="KW-0238">DNA-binding</keyword>
<evidence type="ECO:0000256" key="7">
    <source>
        <dbReference type="ARBA" id="ARBA00014974"/>
    </source>
</evidence>
<keyword evidence="19" id="KW-0131">Cell cycle</keyword>
<dbReference type="InterPro" id="IPR036388">
    <property type="entry name" value="WH-like_DNA-bd_sf"/>
</dbReference>
<keyword evidence="10" id="KW-0132">Cell division</keyword>
<dbReference type="Gene3D" id="1.10.10.10">
    <property type="entry name" value="Winged helix-like DNA-binding domain superfamily/Winged helix DNA-binding domain"/>
    <property type="match status" value="1"/>
</dbReference>
<evidence type="ECO:0000256" key="13">
    <source>
        <dbReference type="ARBA" id="ARBA00022960"/>
    </source>
</evidence>
<evidence type="ECO:0000256" key="22">
    <source>
        <dbReference type="ARBA" id="ARBA00038367"/>
    </source>
</evidence>
<dbReference type="EC" id="3.5.1.25" evidence="5"/>
<dbReference type="InterPro" id="IPR050068">
    <property type="entry name" value="MurA_subfamily"/>
</dbReference>
<dbReference type="Pfam" id="PF01380">
    <property type="entry name" value="SIS"/>
    <property type="match status" value="2"/>
</dbReference>
<gene>
    <name evidence="31" type="ORF">EVOR1521_LOCUS16916</name>
</gene>
<dbReference type="Gene3D" id="3.65.10.10">
    <property type="entry name" value="Enolpyruvate transferase domain"/>
    <property type="match status" value="2"/>
</dbReference>
<dbReference type="GO" id="GO:0008448">
    <property type="term" value="F:N-acetylglucosamine-6-phosphate deacetylase activity"/>
    <property type="evidence" value="ECO:0007669"/>
    <property type="project" value="UniProtKB-EC"/>
</dbReference>
<dbReference type="SUPFAM" id="SSF64288">
    <property type="entry name" value="Chorismate lyase-like"/>
    <property type="match status" value="1"/>
</dbReference>
<evidence type="ECO:0000259" key="30">
    <source>
        <dbReference type="PROSITE" id="PS51464"/>
    </source>
</evidence>
<dbReference type="InterPro" id="IPR046348">
    <property type="entry name" value="SIS_dom_sf"/>
</dbReference>
<dbReference type="InterPro" id="IPR003764">
    <property type="entry name" value="GlcNAc_6-P_deAcase"/>
</dbReference>
<evidence type="ECO:0000256" key="23">
    <source>
        <dbReference type="ARBA" id="ARBA00039108"/>
    </source>
</evidence>
<dbReference type="GO" id="GO:0071555">
    <property type="term" value="P:cell wall organization"/>
    <property type="evidence" value="ECO:0007669"/>
    <property type="project" value="UniProtKB-KW"/>
</dbReference>
<dbReference type="Pfam" id="PF00392">
    <property type="entry name" value="GntR"/>
    <property type="match status" value="1"/>
</dbReference>
<evidence type="ECO:0000313" key="31">
    <source>
        <dbReference type="EMBL" id="CAJ1391652.1"/>
    </source>
</evidence>
<evidence type="ECO:0000256" key="18">
    <source>
        <dbReference type="ARBA" id="ARBA00023277"/>
    </source>
</evidence>
<dbReference type="Pfam" id="PF00275">
    <property type="entry name" value="EPSP_synthase"/>
    <property type="match status" value="1"/>
</dbReference>
<evidence type="ECO:0000256" key="2">
    <source>
        <dbReference type="ARBA" id="ARBA00004752"/>
    </source>
</evidence>
<comment type="pathway">
    <text evidence="2">Cell wall biogenesis; peptidoglycan biosynthesis.</text>
</comment>
<keyword evidence="11" id="KW-0808">Transferase</keyword>
<dbReference type="CDD" id="cd24082">
    <property type="entry name" value="ASKHA_NBD_GspK-like"/>
    <property type="match status" value="1"/>
</dbReference>
<evidence type="ECO:0000256" key="8">
    <source>
        <dbReference type="ARBA" id="ARBA00018029"/>
    </source>
</evidence>
<dbReference type="InterPro" id="IPR036390">
    <property type="entry name" value="WH_DNA-bd_sf"/>
</dbReference>
<dbReference type="EC" id="2.5.1.7" evidence="23"/>
<dbReference type="SUPFAM" id="SSF46785">
    <property type="entry name" value="Winged helix' DNA-binding domain"/>
    <property type="match status" value="1"/>
</dbReference>
<dbReference type="InterPro" id="IPR035490">
    <property type="entry name" value="GlmS/FrlB_SIS"/>
</dbReference>
<dbReference type="InterPro" id="IPR005750">
    <property type="entry name" value="UDP_GlcNAc_COvinyl_MurA"/>
</dbReference>
<dbReference type="GO" id="GO:0045127">
    <property type="term" value="F:N-acetylglucosamine kinase activity"/>
    <property type="evidence" value="ECO:0007669"/>
    <property type="project" value="UniProtKB-EC"/>
</dbReference>
<comment type="caution">
    <text evidence="31">The sequence shown here is derived from an EMBL/GenBank/DDBJ whole genome shotgun (WGS) entry which is preliminary data.</text>
</comment>
<dbReference type="InterPro" id="IPR001347">
    <property type="entry name" value="SIS_dom"/>
</dbReference>
<dbReference type="SUPFAM" id="SSF55205">
    <property type="entry name" value="EPT/RTPC-like"/>
    <property type="match status" value="1"/>
</dbReference>
<keyword evidence="14" id="KW-0573">Peptidoglycan synthesis</keyword>
<dbReference type="GO" id="GO:0019277">
    <property type="term" value="P:UDP-N-acetylgalactosamine biosynthetic process"/>
    <property type="evidence" value="ECO:0007669"/>
    <property type="project" value="InterPro"/>
</dbReference>
<evidence type="ECO:0000256" key="16">
    <source>
        <dbReference type="ARBA" id="ARBA00023125"/>
    </source>
</evidence>
<dbReference type="Proteomes" id="UP001178507">
    <property type="component" value="Unassembled WGS sequence"/>
</dbReference>
<dbReference type="InterPro" id="IPR000524">
    <property type="entry name" value="Tscrpt_reg_HTH_GntR"/>
</dbReference>
<reference evidence="31" key="1">
    <citation type="submission" date="2023-08" db="EMBL/GenBank/DDBJ databases">
        <authorList>
            <person name="Chen Y."/>
            <person name="Shah S."/>
            <person name="Dougan E. K."/>
            <person name="Thang M."/>
            <person name="Chan C."/>
        </authorList>
    </citation>
    <scope>NUCLEOTIDE SEQUENCE</scope>
</reference>
<dbReference type="GO" id="GO:0051301">
    <property type="term" value="P:cell division"/>
    <property type="evidence" value="ECO:0007669"/>
    <property type="project" value="UniProtKB-KW"/>
</dbReference>
<dbReference type="CDD" id="cd00854">
    <property type="entry name" value="NagA"/>
    <property type="match status" value="1"/>
</dbReference>
<name>A0AA36IRR2_9DINO</name>
<feature type="domain" description="HTH gntR-type" evidence="29">
    <location>
        <begin position="703"/>
        <end position="771"/>
    </location>
</feature>
<keyword evidence="17" id="KW-0804">Transcription</keyword>
<dbReference type="InterPro" id="IPR036968">
    <property type="entry name" value="Enolpyruvate_Tfrase_sf"/>
</dbReference>
<keyword evidence="32" id="KW-1185">Reference proteome</keyword>
<dbReference type="PANTHER" id="PTHR43783:SF1">
    <property type="entry name" value="UDP-N-ACETYLGLUCOSAMINE 1-CARBOXYVINYLTRANSFERASE"/>
    <property type="match status" value="1"/>
</dbReference>
<evidence type="ECO:0000256" key="26">
    <source>
        <dbReference type="ARBA" id="ARBA00042842"/>
    </source>
</evidence>
<dbReference type="InterPro" id="IPR001986">
    <property type="entry name" value="Enolpyruvate_Tfrase_dom"/>
</dbReference>
<dbReference type="InterPro" id="IPR028978">
    <property type="entry name" value="Chorismate_lyase_/UTRA_dom_sf"/>
</dbReference>
<evidence type="ECO:0000256" key="6">
    <source>
        <dbReference type="ARBA" id="ARBA00012122"/>
    </source>
</evidence>
<dbReference type="HAMAP" id="MF_00111">
    <property type="entry name" value="MurA"/>
    <property type="match status" value="1"/>
</dbReference>
<dbReference type="CDD" id="cd05008">
    <property type="entry name" value="SIS_GlmS_GlmD_1"/>
    <property type="match status" value="1"/>
</dbReference>
<dbReference type="Gene3D" id="3.30.420.40">
    <property type="match status" value="2"/>
</dbReference>
<dbReference type="Pfam" id="PF01979">
    <property type="entry name" value="Amidohydro_1"/>
    <property type="match status" value="1"/>
</dbReference>
<dbReference type="InterPro" id="IPR006680">
    <property type="entry name" value="Amidohydro-rel"/>
</dbReference>
<proteinExistence type="inferred from homology"/>
<evidence type="ECO:0000256" key="27">
    <source>
        <dbReference type="ARBA" id="ARBA00047527"/>
    </source>
</evidence>
<evidence type="ECO:0000256" key="24">
    <source>
        <dbReference type="ARBA" id="ARBA00039754"/>
    </source>
</evidence>
<keyword evidence="12" id="KW-0677">Repeat</keyword>
<protein>
    <recommendedName>
        <fullName evidence="7">N-acetyl-D-glucosamine kinase</fullName>
        <ecNumber evidence="23">2.5.1.7</ecNumber>
        <ecNumber evidence="6">2.7.1.59</ecNumber>
        <ecNumber evidence="5">3.5.1.25</ecNumber>
    </recommendedName>
    <alternativeName>
        <fullName evidence="25">Enoylpyruvate transferase</fullName>
    </alternativeName>
    <alternativeName>
        <fullName evidence="21">GlcNAc kinase</fullName>
    </alternativeName>
    <alternativeName>
        <fullName evidence="8">N-acetylglucosamine-6-phosphate deacetylase</fullName>
    </alternativeName>
    <alternativeName>
        <fullName evidence="24">UDP-N-acetylglucosamine 1-carboxyvinyltransferase</fullName>
    </alternativeName>
    <alternativeName>
        <fullName evidence="26">UDP-N-acetylglucosamine enolpyruvyl transferase</fullName>
    </alternativeName>
</protein>
<dbReference type="NCBIfam" id="TIGR01072">
    <property type="entry name" value="murA"/>
    <property type="match status" value="1"/>
</dbReference>
<dbReference type="GO" id="GO:0006044">
    <property type="term" value="P:N-acetylglucosamine metabolic process"/>
    <property type="evidence" value="ECO:0007669"/>
    <property type="project" value="InterPro"/>
</dbReference>
<dbReference type="Pfam" id="PF01869">
    <property type="entry name" value="BcrAD_BadFG"/>
    <property type="match status" value="1"/>
</dbReference>
<keyword evidence="15" id="KW-0805">Transcription regulation</keyword>
<evidence type="ECO:0000256" key="19">
    <source>
        <dbReference type="ARBA" id="ARBA00023306"/>
    </source>
</evidence>
<keyword evidence="20" id="KW-0961">Cell wall biogenesis/degradation</keyword>
<dbReference type="NCBIfam" id="TIGR00221">
    <property type="entry name" value="nagA"/>
    <property type="match status" value="1"/>
</dbReference>
<dbReference type="GO" id="GO:0003677">
    <property type="term" value="F:DNA binding"/>
    <property type="evidence" value="ECO:0007669"/>
    <property type="project" value="UniProtKB-KW"/>
</dbReference>
<dbReference type="SUPFAM" id="SSF51556">
    <property type="entry name" value="Metallo-dependent hydrolases"/>
    <property type="match status" value="1"/>
</dbReference>
<dbReference type="PRINTS" id="PR00035">
    <property type="entry name" value="HTHGNTR"/>
</dbReference>
<evidence type="ECO:0000256" key="12">
    <source>
        <dbReference type="ARBA" id="ARBA00022737"/>
    </source>
</evidence>
<dbReference type="CDD" id="cd01555">
    <property type="entry name" value="UdpNAET"/>
    <property type="match status" value="1"/>
</dbReference>
<dbReference type="InterPro" id="IPR032466">
    <property type="entry name" value="Metal_Hydrolase"/>
</dbReference>
<dbReference type="InterPro" id="IPR035466">
    <property type="entry name" value="GlmS/AgaS_SIS"/>
</dbReference>
<dbReference type="InterPro" id="IPR011663">
    <property type="entry name" value="UTRA"/>
</dbReference>
<dbReference type="EC" id="2.7.1.59" evidence="6"/>
<comment type="similarity">
    <text evidence="3">Belongs to the eukaryotic-type N-acetylglucosamine kinase family.</text>
</comment>
<dbReference type="InterPro" id="IPR011059">
    <property type="entry name" value="Metal-dep_hydrolase_composite"/>
</dbReference>
<evidence type="ECO:0000256" key="1">
    <source>
        <dbReference type="ARBA" id="ARBA00004496"/>
    </source>
</evidence>
<evidence type="ECO:0000256" key="11">
    <source>
        <dbReference type="ARBA" id="ARBA00022679"/>
    </source>
</evidence>
<evidence type="ECO:0000256" key="15">
    <source>
        <dbReference type="ARBA" id="ARBA00023015"/>
    </source>
</evidence>
<dbReference type="GO" id="GO:0097367">
    <property type="term" value="F:carbohydrate derivative binding"/>
    <property type="evidence" value="ECO:0007669"/>
    <property type="project" value="InterPro"/>
</dbReference>
<dbReference type="PROSITE" id="PS50949">
    <property type="entry name" value="HTH_GNTR"/>
    <property type="match status" value="1"/>
</dbReference>
<evidence type="ECO:0000256" key="14">
    <source>
        <dbReference type="ARBA" id="ARBA00022984"/>
    </source>
</evidence>
<keyword evidence="18" id="KW-0119">Carbohydrate metabolism</keyword>
<dbReference type="CDD" id="cd07377">
    <property type="entry name" value="WHTH_GntR"/>
    <property type="match status" value="1"/>
</dbReference>
<evidence type="ECO:0000256" key="25">
    <source>
        <dbReference type="ARBA" id="ARBA00042443"/>
    </source>
</evidence>
<keyword evidence="9" id="KW-0963">Cytoplasm</keyword>
<dbReference type="CDD" id="cd05009">
    <property type="entry name" value="SIS_GlmS_GlmD_2"/>
    <property type="match status" value="1"/>
</dbReference>
<evidence type="ECO:0000256" key="10">
    <source>
        <dbReference type="ARBA" id="ARBA00022618"/>
    </source>
</evidence>
<evidence type="ECO:0000256" key="5">
    <source>
        <dbReference type="ARBA" id="ARBA00011899"/>
    </source>
</evidence>
<dbReference type="Gene3D" id="3.40.50.10490">
    <property type="entry name" value="Glucose-6-phosphate isomerase like protein, domain 1"/>
    <property type="match status" value="2"/>
</dbReference>
<dbReference type="Gene3D" id="2.30.40.10">
    <property type="entry name" value="Urease, subunit C, domain 1"/>
    <property type="match status" value="1"/>
</dbReference>
<comment type="catalytic activity">
    <reaction evidence="27">
        <text>phosphoenolpyruvate + UDP-N-acetyl-alpha-D-glucosamine = UDP-N-acetyl-3-O-(1-carboxyvinyl)-alpha-D-glucosamine + phosphate</text>
        <dbReference type="Rhea" id="RHEA:18681"/>
        <dbReference type="ChEBI" id="CHEBI:43474"/>
        <dbReference type="ChEBI" id="CHEBI:57705"/>
        <dbReference type="ChEBI" id="CHEBI:58702"/>
        <dbReference type="ChEBI" id="CHEBI:68483"/>
        <dbReference type="EC" id="2.5.1.7"/>
    </reaction>
</comment>
<evidence type="ECO:0000256" key="21">
    <source>
        <dbReference type="ARBA" id="ARBA00031123"/>
    </source>
</evidence>
<evidence type="ECO:0000256" key="28">
    <source>
        <dbReference type="ARBA" id="ARBA00047647"/>
    </source>
</evidence>
<comment type="catalytic activity">
    <reaction evidence="28">
        <text>N-acetyl-D-glucosamine 6-phosphate + H2O = D-glucosamine 6-phosphate + acetate</text>
        <dbReference type="Rhea" id="RHEA:22936"/>
        <dbReference type="ChEBI" id="CHEBI:15377"/>
        <dbReference type="ChEBI" id="CHEBI:30089"/>
        <dbReference type="ChEBI" id="CHEBI:57513"/>
        <dbReference type="ChEBI" id="CHEBI:58725"/>
        <dbReference type="EC" id="3.5.1.25"/>
    </reaction>
</comment>
<dbReference type="PANTHER" id="PTHR43783">
    <property type="entry name" value="UDP-N-ACETYLGLUCOSAMINE 1-CARBOXYVINYLTRANSFERASE"/>
    <property type="match status" value="1"/>
</dbReference>
<dbReference type="NCBIfam" id="NF006873">
    <property type="entry name" value="PRK09369.1"/>
    <property type="match status" value="1"/>
</dbReference>
<evidence type="ECO:0000259" key="29">
    <source>
        <dbReference type="PROSITE" id="PS50949"/>
    </source>
</evidence>
<dbReference type="SUPFAM" id="SSF53697">
    <property type="entry name" value="SIS domain"/>
    <property type="match status" value="1"/>
</dbReference>
<dbReference type="Pfam" id="PF07702">
    <property type="entry name" value="UTRA"/>
    <property type="match status" value="1"/>
</dbReference>
<dbReference type="PROSITE" id="PS51464">
    <property type="entry name" value="SIS"/>
    <property type="match status" value="2"/>
</dbReference>
<dbReference type="InterPro" id="IPR013792">
    <property type="entry name" value="RNA3'P_cycl/enolpyr_Trfase_a/b"/>
</dbReference>
<dbReference type="GO" id="GO:0005737">
    <property type="term" value="C:cytoplasm"/>
    <property type="evidence" value="ECO:0007669"/>
    <property type="project" value="UniProtKB-SubCell"/>
</dbReference>
<evidence type="ECO:0000256" key="9">
    <source>
        <dbReference type="ARBA" id="ARBA00022490"/>
    </source>
</evidence>
<dbReference type="InterPro" id="IPR043129">
    <property type="entry name" value="ATPase_NBD"/>
</dbReference>
<dbReference type="GO" id="GO:0008360">
    <property type="term" value="P:regulation of cell shape"/>
    <property type="evidence" value="ECO:0007669"/>
    <property type="project" value="UniProtKB-KW"/>
</dbReference>
<dbReference type="EMBL" id="CAUJNA010002223">
    <property type="protein sequence ID" value="CAJ1391652.1"/>
    <property type="molecule type" value="Genomic_DNA"/>
</dbReference>
<dbReference type="GO" id="GO:0003700">
    <property type="term" value="F:DNA-binding transcription factor activity"/>
    <property type="evidence" value="ECO:0007669"/>
    <property type="project" value="InterPro"/>
</dbReference>
<dbReference type="SMART" id="SM00345">
    <property type="entry name" value="HTH_GNTR"/>
    <property type="match status" value="1"/>
</dbReference>
<dbReference type="SUPFAM" id="SSF53067">
    <property type="entry name" value="Actin-like ATPase domain"/>
    <property type="match status" value="2"/>
</dbReference>
<comment type="similarity">
    <text evidence="22">Belongs to the EPSP synthase family. MurA subfamily.</text>
</comment>
<evidence type="ECO:0000313" key="32">
    <source>
        <dbReference type="Proteomes" id="UP001178507"/>
    </source>
</evidence>
<keyword evidence="13" id="KW-0133">Cell shape</keyword>
<feature type="domain" description="SIS" evidence="30">
    <location>
        <begin position="956"/>
        <end position="1108"/>
    </location>
</feature>
<evidence type="ECO:0000256" key="4">
    <source>
        <dbReference type="ARBA" id="ARBA00010716"/>
    </source>
</evidence>
<sequence length="1620" mass="171364">MQVAGAKNAALPILAASMLGGRQVRLSNLPDVGDVRSMLELLGLCGVETGDPVHGRIEFSTEALRAADAPYDIMRKMRASFLVLAPLLVRFGRARISRPGGCAIGTRPVDLHLGALEALGARIDFGGGIYDVQAPEGLRGARIALPMASVGATHTALMAAAGARGETEIVNAAREPEIVDLAAFLNGLGARVEGAGTYKITVQGTDSWSDVSHAIVPDRIEAASYLIAAAMTGGELEIIGARLEHLGAACQILEQAGIVIYPSDRGLIARRGGALTSVDVATEPFPGFPTDLQAQFMALMCLADGVSVIRERVFESRFMHVPELQRMGADIRHDGSTAIVTGVGELHGAQVMATDLRASMSLVLAGLVAKGETQAAPVRRGHRKGRRMTTAKVDDEALFMAVDGGGTGCRARLETADGKVIGGGLAGPAATRFGVEASWAAISTAFSNALDEAGIGRSDAGHIHAGIGVAGLSRQGAREALEAMEHPFASAHFATDGEIACLGAHGGRDGAIVIVGTGSCGLARLSGQLIKIGGYGFPISDEGSGAYLGLRVVRAAMMAHDGRMAMTALLGEIMGRFGDDPGNAVQWMDQATATDYAAFAPIVVRHADDGDPAARRIMQDAAAAIETIGRTLFERGAERLTLIGGLASVIESWLAPDLRRRLSPQLGDSLDGAAILAGRPAIGRFTIDKIFQDYGPIDQNNPTPRYIQLANRIRDLIESGSWKAGDALPSERTIVGATGLSRVTVRKGLELLVNEGLLCQRHGSGTYVSSEEDRIEQSLGTLTGFSEDMHSLGHVPSARWIEKTIDNPSTEETMVLGLSPGEKVARLHRLRLADGEPLAIEMAVVPASILPDIDDMQDSLYQTLAAQGALPEKALQRMHACRLPAFEAELLKCEEGEPALHIERLSRLHSGRVIEFTRSYYRGQTLMTSLMQQETRAIPALVAQQMHDHLATYEGCADRIAAFDPALVVTMARGSSDNAALYFKYLFELKTGIPVASVGPSIASVYERELRLDRAACLSISQSGKSPDLVAFQKMAGDQRALNLALVNTLDSPLAEGADCLMPVASGPEKSVAATKSFVMSQTAIAALTAHVSRDDGLLAALADLPDALDRAIGCDWRDLVTRLKPVHSLYVIGRGPGLAIAQEAALKLKETCEKHAESYSSAEVLHGPIQLAASGLAALVFLSRDEARQGLIDAVRRMAEMGIAVFVADPAGDRPLDLPGVSYLPCAAAPHPMLDCISQITTFYVFAERFAFDLGLNPDSPKLLKKDGRVKGLAPLADTPARSRIVDTEAEWLSPGFVDWQVNGGGGVLFNDNPSPEGLARIADAHRRFGTTALLPTVITDEPAVTKAAAAAAAEATQQGTPGIVGIHFEGPHISVARKGVHDPRFIRPMERDDLALLRRRDLGRIVATVAPENATVDDVAALAQAGTIVSLGHTATDHDTARRYFSAGARAVTHLFNAMEPLHHRQPGLIGAALENPDIYYGLIADGHHVHPSVLSMVFAAGPKTRLTLVTDAMSSVGDPSDTFELNGRIVHRKGGRLTIEDGTLAGSDLDMISAIRFSVRECGVAMVDALRMATSVPASMLGLETIGSLRPGARADIVALHDSLEIAQVHMAGEPDP</sequence>
<comment type="subcellular location">
    <subcellularLocation>
        <location evidence="1">Cytoplasm</location>
    </subcellularLocation>
</comment>